<gene>
    <name evidence="1" type="ORF">I7730_00475</name>
</gene>
<accession>A0A8H9MY99</accession>
<dbReference type="Proteomes" id="UP000863257">
    <property type="component" value="Unassembled WGS sequence"/>
</dbReference>
<dbReference type="AlphaFoldDB" id="A0A8H9MY99"/>
<dbReference type="EMBL" id="DACRBY010000001">
    <property type="protein sequence ID" value="HAS8538273.1"/>
    <property type="molecule type" value="Genomic_DNA"/>
</dbReference>
<reference evidence="1" key="2">
    <citation type="submission" date="2019-01" db="EMBL/GenBank/DDBJ databases">
        <authorList>
            <consortium name="NCBI Pathogen Detection Project"/>
        </authorList>
    </citation>
    <scope>NUCLEOTIDE SEQUENCE</scope>
    <source>
        <strain evidence="1">BCW_3452</strain>
    </source>
</reference>
<reference evidence="1" key="1">
    <citation type="journal article" date="2018" name="Genome Biol.">
        <title>SKESA: strategic k-mer extension for scrupulous assemblies.</title>
        <authorList>
            <person name="Souvorov A."/>
            <person name="Agarwala R."/>
            <person name="Lipman D.J."/>
        </authorList>
    </citation>
    <scope>NUCLEOTIDE SEQUENCE</scope>
    <source>
        <strain evidence="1">BCW_3452</strain>
    </source>
</reference>
<name>A0A8H9MY99_VIBVL</name>
<protein>
    <submittedName>
        <fullName evidence="1">Uncharacterized protein</fullName>
    </submittedName>
</protein>
<comment type="caution">
    <text evidence="1">The sequence shown here is derived from an EMBL/GenBank/DDBJ whole genome shotgun (WGS) entry which is preliminary data.</text>
</comment>
<proteinExistence type="predicted"/>
<evidence type="ECO:0000313" key="1">
    <source>
        <dbReference type="EMBL" id="HAS8538273.1"/>
    </source>
</evidence>
<organism evidence="1">
    <name type="scientific">Vibrio vulnificus</name>
    <dbReference type="NCBI Taxonomy" id="672"/>
    <lineage>
        <taxon>Bacteria</taxon>
        <taxon>Pseudomonadati</taxon>
        <taxon>Pseudomonadota</taxon>
        <taxon>Gammaproteobacteria</taxon>
        <taxon>Vibrionales</taxon>
        <taxon>Vibrionaceae</taxon>
        <taxon>Vibrio</taxon>
    </lineage>
</organism>
<sequence length="90" mass="10165">MKLAQNLSLTTKESLSLNLEVARSKSTRKEGRRSLANFLQEENRFLFKKKRSGALEQAQNIINVQLVSSIIRTPLTFPTQFSVAKEAVLT</sequence>